<evidence type="ECO:0000313" key="2">
    <source>
        <dbReference type="Proteomes" id="UP000499080"/>
    </source>
</evidence>
<dbReference type="Proteomes" id="UP000499080">
    <property type="component" value="Unassembled WGS sequence"/>
</dbReference>
<protein>
    <submittedName>
        <fullName evidence="1">Uncharacterized protein</fullName>
    </submittedName>
</protein>
<sequence>MNLNLVREQLQISHDNLSDTFPFDSHLCSFSDRCSGTSLKNLECSLNLFRRFDAQRSSHIAKYVVANTTCSLELLNQTIDFRHTRTCCLKLKLSRKLSVSHNWAVVVRTMKMRSETLYLDIFTEK</sequence>
<name>A0A4Y2ECX0_ARAVE</name>
<accession>A0A4Y2ECX0</accession>
<reference evidence="1 2" key="1">
    <citation type="journal article" date="2019" name="Sci. Rep.">
        <title>Orb-weaving spider Araneus ventricosus genome elucidates the spidroin gene catalogue.</title>
        <authorList>
            <person name="Kono N."/>
            <person name="Nakamura H."/>
            <person name="Ohtoshi R."/>
            <person name="Moran D.A.P."/>
            <person name="Shinohara A."/>
            <person name="Yoshida Y."/>
            <person name="Fujiwara M."/>
            <person name="Mori M."/>
            <person name="Tomita M."/>
            <person name="Arakawa K."/>
        </authorList>
    </citation>
    <scope>NUCLEOTIDE SEQUENCE [LARGE SCALE GENOMIC DNA]</scope>
</reference>
<dbReference type="EMBL" id="BGPR01000554">
    <property type="protein sequence ID" value="GBM26119.1"/>
    <property type="molecule type" value="Genomic_DNA"/>
</dbReference>
<evidence type="ECO:0000313" key="1">
    <source>
        <dbReference type="EMBL" id="GBM26119.1"/>
    </source>
</evidence>
<organism evidence="1 2">
    <name type="scientific">Araneus ventricosus</name>
    <name type="common">Orbweaver spider</name>
    <name type="synonym">Epeira ventricosa</name>
    <dbReference type="NCBI Taxonomy" id="182803"/>
    <lineage>
        <taxon>Eukaryota</taxon>
        <taxon>Metazoa</taxon>
        <taxon>Ecdysozoa</taxon>
        <taxon>Arthropoda</taxon>
        <taxon>Chelicerata</taxon>
        <taxon>Arachnida</taxon>
        <taxon>Araneae</taxon>
        <taxon>Araneomorphae</taxon>
        <taxon>Entelegynae</taxon>
        <taxon>Araneoidea</taxon>
        <taxon>Araneidae</taxon>
        <taxon>Araneus</taxon>
    </lineage>
</organism>
<proteinExistence type="predicted"/>
<gene>
    <name evidence="1" type="ORF">AVEN_87274_1</name>
</gene>
<dbReference type="AlphaFoldDB" id="A0A4Y2ECX0"/>
<keyword evidence="2" id="KW-1185">Reference proteome</keyword>
<comment type="caution">
    <text evidence="1">The sequence shown here is derived from an EMBL/GenBank/DDBJ whole genome shotgun (WGS) entry which is preliminary data.</text>
</comment>